<dbReference type="Proteomes" id="UP000325579">
    <property type="component" value="Unassembled WGS sequence"/>
</dbReference>
<sequence>MLHAMGYPEMTMDELREYASAKTPDINCQWEAALCHGHAEIEVPGVEVTTGPLGQDGCLQGGVAQEEMAIADHLGLDNWIPCYDNNQVACDSPLSWTVSKNMNAKMRALGWNVIDVWDGDNAVEEILAAMRLVQMNTPKNPTFTRMLLDSPMAMQTPSPIAYPSKQRTSS</sequence>
<dbReference type="GO" id="GO:0006098">
    <property type="term" value="P:pentose-phosphate shunt"/>
    <property type="evidence" value="ECO:0007669"/>
    <property type="project" value="TreeGrafter"/>
</dbReference>
<keyword evidence="3" id="KW-1185">Reference proteome</keyword>
<protein>
    <submittedName>
        <fullName evidence="2">Thiamine diphosphate-binding protein</fullName>
    </submittedName>
</protein>
<accession>A0A5N7D1J5</accession>
<organism evidence="2 3">
    <name type="scientific">Aspergillus pseudonomiae</name>
    <dbReference type="NCBI Taxonomy" id="1506151"/>
    <lineage>
        <taxon>Eukaryota</taxon>
        <taxon>Fungi</taxon>
        <taxon>Dikarya</taxon>
        <taxon>Ascomycota</taxon>
        <taxon>Pezizomycotina</taxon>
        <taxon>Eurotiomycetes</taxon>
        <taxon>Eurotiomycetidae</taxon>
        <taxon>Eurotiales</taxon>
        <taxon>Aspergillaceae</taxon>
        <taxon>Aspergillus</taxon>
        <taxon>Aspergillus subgen. Circumdati</taxon>
    </lineage>
</organism>
<reference evidence="2 3" key="1">
    <citation type="submission" date="2019-04" db="EMBL/GenBank/DDBJ databases">
        <authorList>
            <consortium name="DOE Joint Genome Institute"/>
            <person name="Mondo S."/>
            <person name="Kjaerbolling I."/>
            <person name="Vesth T."/>
            <person name="Frisvad J.C."/>
            <person name="Nybo J.L."/>
            <person name="Theobald S."/>
            <person name="Kildgaard S."/>
            <person name="Isbrandt T."/>
            <person name="Kuo A."/>
            <person name="Sato A."/>
            <person name="Lyhne E.K."/>
            <person name="Kogle M.E."/>
            <person name="Wiebenga A."/>
            <person name="Kun R.S."/>
            <person name="Lubbers R.J."/>
            <person name="Makela M.R."/>
            <person name="Barry K."/>
            <person name="Chovatia M."/>
            <person name="Clum A."/>
            <person name="Daum C."/>
            <person name="Haridas S."/>
            <person name="He G."/>
            <person name="LaButti K."/>
            <person name="Lipzen A."/>
            <person name="Riley R."/>
            <person name="Salamov A."/>
            <person name="Simmons B.A."/>
            <person name="Magnuson J.K."/>
            <person name="Henrissat B."/>
            <person name="Mortensen U.H."/>
            <person name="Larsen T.O."/>
            <person name="Devries R.P."/>
            <person name="Grigoriev I.V."/>
            <person name="Machida M."/>
            <person name="Baker S.E."/>
            <person name="Andersen M.R."/>
            <person name="Cantor M.N."/>
            <person name="Hua S.X."/>
        </authorList>
    </citation>
    <scope>NUCLEOTIDE SEQUENCE [LARGE SCALE GENOMIC DNA]</scope>
    <source>
        <strain evidence="2 3">CBS 119388</strain>
    </source>
</reference>
<dbReference type="GO" id="GO:0005829">
    <property type="term" value="C:cytosol"/>
    <property type="evidence" value="ECO:0007669"/>
    <property type="project" value="TreeGrafter"/>
</dbReference>
<dbReference type="Pfam" id="PF00456">
    <property type="entry name" value="Transketolase_N"/>
    <property type="match status" value="2"/>
</dbReference>
<dbReference type="EMBL" id="ML736818">
    <property type="protein sequence ID" value="KAE8400292.1"/>
    <property type="molecule type" value="Genomic_DNA"/>
</dbReference>
<evidence type="ECO:0000313" key="2">
    <source>
        <dbReference type="EMBL" id="KAE8400292.1"/>
    </source>
</evidence>
<dbReference type="GO" id="GO:0004802">
    <property type="term" value="F:transketolase activity"/>
    <property type="evidence" value="ECO:0007669"/>
    <property type="project" value="TreeGrafter"/>
</dbReference>
<proteinExistence type="predicted"/>
<evidence type="ECO:0000259" key="1">
    <source>
        <dbReference type="Pfam" id="PF00456"/>
    </source>
</evidence>
<dbReference type="PANTHER" id="PTHR43522:SF6">
    <property type="entry name" value="TRANSKETOLASE-LIKE PYRIMIDINE-BINDING DOMAIN-CONTAINING PROTEIN-RELATED"/>
    <property type="match status" value="1"/>
</dbReference>
<dbReference type="RefSeq" id="XP_031937611.1">
    <property type="nucleotide sequence ID" value="XM_032087993.1"/>
</dbReference>
<dbReference type="SUPFAM" id="SSF52518">
    <property type="entry name" value="Thiamin diphosphate-binding fold (THDP-binding)"/>
    <property type="match status" value="1"/>
</dbReference>
<dbReference type="InterPro" id="IPR005474">
    <property type="entry name" value="Transketolase_N"/>
</dbReference>
<dbReference type="OrthoDB" id="10267175at2759"/>
<accession>A0A5N6HPM2</accession>
<dbReference type="GeneID" id="43672684"/>
<feature type="domain" description="Transketolase N-terminal" evidence="1">
    <location>
        <begin position="56"/>
        <end position="143"/>
    </location>
</feature>
<feature type="domain" description="Transketolase N-terminal" evidence="1">
    <location>
        <begin position="1"/>
        <end position="55"/>
    </location>
</feature>
<name>A0A5N7D1J5_9EURO</name>
<dbReference type="PANTHER" id="PTHR43522">
    <property type="entry name" value="TRANSKETOLASE"/>
    <property type="match status" value="1"/>
</dbReference>
<dbReference type="GO" id="GO:0005634">
    <property type="term" value="C:nucleus"/>
    <property type="evidence" value="ECO:0007669"/>
    <property type="project" value="TreeGrafter"/>
</dbReference>
<dbReference type="Gene3D" id="3.40.50.970">
    <property type="match status" value="1"/>
</dbReference>
<evidence type="ECO:0000313" key="3">
    <source>
        <dbReference type="Proteomes" id="UP000325579"/>
    </source>
</evidence>
<dbReference type="InterPro" id="IPR029061">
    <property type="entry name" value="THDP-binding"/>
</dbReference>
<dbReference type="InterPro" id="IPR033247">
    <property type="entry name" value="Transketolase_fam"/>
</dbReference>
<gene>
    <name evidence="2" type="ORF">BDV37DRAFT_286789</name>
</gene>
<dbReference type="AlphaFoldDB" id="A0A5N7D1J5"/>